<evidence type="ECO:0000313" key="2">
    <source>
        <dbReference type="EMBL" id="CAB5220665.1"/>
    </source>
</evidence>
<organism evidence="2">
    <name type="scientific">uncultured Caudovirales phage</name>
    <dbReference type="NCBI Taxonomy" id="2100421"/>
    <lineage>
        <taxon>Viruses</taxon>
        <taxon>Duplodnaviria</taxon>
        <taxon>Heunggongvirae</taxon>
        <taxon>Uroviricota</taxon>
        <taxon>Caudoviricetes</taxon>
        <taxon>Peduoviridae</taxon>
        <taxon>Maltschvirus</taxon>
        <taxon>Maltschvirus maltsch</taxon>
    </lineage>
</organism>
<proteinExistence type="predicted"/>
<accession>A0A6J7WV06</accession>
<name>A0A6J7WV06_9CAUD</name>
<dbReference type="EMBL" id="LR798292">
    <property type="protein sequence ID" value="CAB5220665.1"/>
    <property type="molecule type" value="Genomic_DNA"/>
</dbReference>
<protein>
    <submittedName>
        <fullName evidence="2">Uncharacterized protein</fullName>
    </submittedName>
</protein>
<feature type="region of interest" description="Disordered" evidence="1">
    <location>
        <begin position="126"/>
        <end position="152"/>
    </location>
</feature>
<reference evidence="2" key="1">
    <citation type="submission" date="2020-05" db="EMBL/GenBank/DDBJ databases">
        <authorList>
            <person name="Chiriac C."/>
            <person name="Salcher M."/>
            <person name="Ghai R."/>
            <person name="Kavagutti S V."/>
        </authorList>
    </citation>
    <scope>NUCLEOTIDE SEQUENCE</scope>
</reference>
<evidence type="ECO:0000256" key="1">
    <source>
        <dbReference type="SAM" id="MobiDB-lite"/>
    </source>
</evidence>
<gene>
    <name evidence="2" type="ORF">UFOVP244_19</name>
</gene>
<sequence length="293" mass="32502">MRKEFNEILDFCREVLSSIEKSASRAEQQIPLFVTSQIKAINRKNASSGLGMSEGSFAEYLDALDVTVTGGGMVVIEIDPEPWLPNALEGGIKPFDLKETHLRKNFKTSKNGYRYKVIPMKAGKNSGTFFNPQTKKRESNRPGGTTADGAHVAGYSNRSKAIRKQVDAALKSPKWTSPRTAPLKNNGQIARVSKLDTGNSKFPGLKKFGALGLYKVETFRDSEHEQSGTSPSKKPSYIMFRTITDNPAKSAGKWQHPGILPRDILGKLSISLDKELDKYIDDIIDEEFSWLDS</sequence>